<evidence type="ECO:0000259" key="1">
    <source>
        <dbReference type="Pfam" id="PF12680"/>
    </source>
</evidence>
<dbReference type="InterPro" id="IPR032710">
    <property type="entry name" value="NTF2-like_dom_sf"/>
</dbReference>
<keyword evidence="3" id="KW-1185">Reference proteome</keyword>
<sequence>MDMISTTKNTLEVVDAYYQAGVEKRLTDFGSYLHDDFVTTAPNYLPWGGVHHGGAFFREQVLPNLPDVLDFGRFSYDVFFANGENAIALVNFGLTGRDEMIKISEHWTVRDGKAINIWVAYFEPQALLDSLKIPHGLTRAAA</sequence>
<organism evidence="2 3">
    <name type="scientific">Rhizobium jaguaris</name>
    <dbReference type="NCBI Taxonomy" id="1312183"/>
    <lineage>
        <taxon>Bacteria</taxon>
        <taxon>Pseudomonadati</taxon>
        <taxon>Pseudomonadota</taxon>
        <taxon>Alphaproteobacteria</taxon>
        <taxon>Hyphomicrobiales</taxon>
        <taxon>Rhizobiaceae</taxon>
        <taxon>Rhizobium/Agrobacterium group</taxon>
        <taxon>Rhizobium</taxon>
    </lineage>
</organism>
<dbReference type="InterPro" id="IPR037401">
    <property type="entry name" value="SnoaL-like"/>
</dbReference>
<protein>
    <recommendedName>
        <fullName evidence="1">SnoaL-like domain-containing protein</fullName>
    </recommendedName>
</protein>
<dbReference type="OrthoDB" id="7958481at2"/>
<gene>
    <name evidence="2" type="ORF">CCGE525_14880</name>
</gene>
<evidence type="ECO:0000313" key="2">
    <source>
        <dbReference type="EMBL" id="AYG59948.1"/>
    </source>
</evidence>
<name>A0A387FM49_9HYPH</name>
<dbReference type="EMBL" id="CP032694">
    <property type="protein sequence ID" value="AYG59948.1"/>
    <property type="molecule type" value="Genomic_DNA"/>
</dbReference>
<proteinExistence type="predicted"/>
<reference evidence="2 3" key="1">
    <citation type="submission" date="2018-10" db="EMBL/GenBank/DDBJ databases">
        <title>Rhizobium etli, R. leguminosarum and a new Rhizobium genospecies from Phaseolus dumosus.</title>
        <authorList>
            <person name="Ramirez-Puebla S.T."/>
            <person name="Rogel-Hernandez M.A."/>
            <person name="Guerrero G."/>
            <person name="Ormeno-Orrillo E."/>
            <person name="Martinez-Romero J.C."/>
            <person name="Negrete-Yankelevich S."/>
            <person name="Martinez-Romero E."/>
        </authorList>
    </citation>
    <scope>NUCLEOTIDE SEQUENCE [LARGE SCALE GENOMIC DNA]</scope>
    <source>
        <strain evidence="2 3">CCGE525</strain>
    </source>
</reference>
<dbReference type="AlphaFoldDB" id="A0A387FM49"/>
<evidence type="ECO:0000313" key="3">
    <source>
        <dbReference type="Proteomes" id="UP000282195"/>
    </source>
</evidence>
<dbReference type="Proteomes" id="UP000282195">
    <property type="component" value="Chromosome"/>
</dbReference>
<feature type="domain" description="SnoaL-like" evidence="1">
    <location>
        <begin position="14"/>
        <end position="114"/>
    </location>
</feature>
<accession>A0A387FM49</accession>
<dbReference type="SUPFAM" id="SSF54427">
    <property type="entry name" value="NTF2-like"/>
    <property type="match status" value="1"/>
</dbReference>
<dbReference type="Gene3D" id="3.10.450.50">
    <property type="match status" value="1"/>
</dbReference>
<dbReference type="Pfam" id="PF12680">
    <property type="entry name" value="SnoaL_2"/>
    <property type="match status" value="1"/>
</dbReference>
<dbReference type="KEGG" id="rjg:CCGE525_14880"/>